<organism evidence="2 3">
    <name type="scientific">Phytophthora infestans</name>
    <name type="common">Potato late blight agent</name>
    <name type="synonym">Botrytis infestans</name>
    <dbReference type="NCBI Taxonomy" id="4787"/>
    <lineage>
        <taxon>Eukaryota</taxon>
        <taxon>Sar</taxon>
        <taxon>Stramenopiles</taxon>
        <taxon>Oomycota</taxon>
        <taxon>Peronosporomycetes</taxon>
        <taxon>Peronosporales</taxon>
        <taxon>Peronosporaceae</taxon>
        <taxon>Phytophthora</taxon>
    </lineage>
</organism>
<proteinExistence type="predicted"/>
<name>A0A8S9V8C1_PHYIN</name>
<reference evidence="2" key="1">
    <citation type="submission" date="2020-03" db="EMBL/GenBank/DDBJ databases">
        <title>Hybrid Assembly of Korean Phytophthora infestans isolates.</title>
        <authorList>
            <person name="Prokchorchik M."/>
            <person name="Lee Y."/>
            <person name="Seo J."/>
            <person name="Cho J.-H."/>
            <person name="Park Y.-E."/>
            <person name="Jang D.-C."/>
            <person name="Im J.-S."/>
            <person name="Choi J.-G."/>
            <person name="Park H.-J."/>
            <person name="Lee G.-B."/>
            <person name="Lee Y.-G."/>
            <person name="Hong S.-Y."/>
            <person name="Cho K."/>
            <person name="Sohn K.H."/>
        </authorList>
    </citation>
    <scope>NUCLEOTIDE SEQUENCE</scope>
    <source>
        <strain evidence="2">KR_2_A2</strain>
    </source>
</reference>
<dbReference type="Proteomes" id="UP000704712">
    <property type="component" value="Unassembled WGS sequence"/>
</dbReference>
<feature type="compositionally biased region" description="Acidic residues" evidence="1">
    <location>
        <begin position="16"/>
        <end position="28"/>
    </location>
</feature>
<sequence>MDISELLNDDANGSDWEFETSDTEEVENGDIAITSNEEHEVATESENELVPSTQELMLVSRRTGSAYIDGII</sequence>
<comment type="caution">
    <text evidence="2">The sequence shown here is derived from an EMBL/GenBank/DDBJ whole genome shotgun (WGS) entry which is preliminary data.</text>
</comment>
<accession>A0A8S9V8C1</accession>
<evidence type="ECO:0000313" key="3">
    <source>
        <dbReference type="Proteomes" id="UP000704712"/>
    </source>
</evidence>
<protein>
    <submittedName>
        <fullName evidence="2">Uncharacterized protein</fullName>
    </submittedName>
</protein>
<gene>
    <name evidence="2" type="ORF">GN958_ATG01662</name>
</gene>
<evidence type="ECO:0000313" key="2">
    <source>
        <dbReference type="EMBL" id="KAF4149121.1"/>
    </source>
</evidence>
<feature type="region of interest" description="Disordered" evidence="1">
    <location>
        <begin position="1"/>
        <end position="28"/>
    </location>
</feature>
<dbReference type="EMBL" id="JAACNO010000192">
    <property type="protein sequence ID" value="KAF4149121.1"/>
    <property type="molecule type" value="Genomic_DNA"/>
</dbReference>
<dbReference type="AlphaFoldDB" id="A0A8S9V8C1"/>
<evidence type="ECO:0000256" key="1">
    <source>
        <dbReference type="SAM" id="MobiDB-lite"/>
    </source>
</evidence>